<gene>
    <name evidence="12" type="primary">fliJ</name>
    <name evidence="12" type="ORF">ICT70_07070</name>
</gene>
<evidence type="ECO:0000313" key="13">
    <source>
        <dbReference type="Proteomes" id="UP000632828"/>
    </source>
</evidence>
<dbReference type="RefSeq" id="WP_191154915.1">
    <property type="nucleotide sequence ID" value="NZ_JACWUN010000006.1"/>
</dbReference>
<keyword evidence="13" id="KW-1185">Reference proteome</keyword>
<keyword evidence="12" id="KW-0969">Cilium</keyword>
<dbReference type="GO" id="GO:0044781">
    <property type="term" value="P:bacterial-type flagellum organization"/>
    <property type="evidence" value="ECO:0007669"/>
    <property type="project" value="UniProtKB-KW"/>
</dbReference>
<keyword evidence="5" id="KW-1003">Cell membrane</keyword>
<keyword evidence="9" id="KW-0472">Membrane</keyword>
<dbReference type="GO" id="GO:0009288">
    <property type="term" value="C:bacterial-type flagellum"/>
    <property type="evidence" value="ECO:0007669"/>
    <property type="project" value="InterPro"/>
</dbReference>
<evidence type="ECO:0000256" key="9">
    <source>
        <dbReference type="ARBA" id="ARBA00023136"/>
    </source>
</evidence>
<feature type="coiled-coil region" evidence="11">
    <location>
        <begin position="14"/>
        <end position="135"/>
    </location>
</feature>
<reference evidence="12" key="1">
    <citation type="submission" date="2020-09" db="EMBL/GenBank/DDBJ databases">
        <title>Pelobacter alkaliphilus sp. nov., a novel anaerobic arsenate-reducing bacterium from terrestrial mud volcano.</title>
        <authorList>
            <person name="Khomyakova M.A."/>
            <person name="Merkel A.Y."/>
            <person name="Slobodkin A.I."/>
        </authorList>
    </citation>
    <scope>NUCLEOTIDE SEQUENCE</scope>
    <source>
        <strain evidence="12">M08fum</strain>
    </source>
</reference>
<keyword evidence="12" id="KW-0966">Cell projection</keyword>
<dbReference type="GO" id="GO:0015031">
    <property type="term" value="P:protein transport"/>
    <property type="evidence" value="ECO:0007669"/>
    <property type="project" value="UniProtKB-KW"/>
</dbReference>
<dbReference type="EMBL" id="JACWUN010000006">
    <property type="protein sequence ID" value="MBD1400428.1"/>
    <property type="molecule type" value="Genomic_DNA"/>
</dbReference>
<dbReference type="NCBIfam" id="TIGR02473">
    <property type="entry name" value="flagell_FliJ"/>
    <property type="match status" value="1"/>
</dbReference>
<keyword evidence="8" id="KW-0653">Protein transport</keyword>
<dbReference type="Proteomes" id="UP000632828">
    <property type="component" value="Unassembled WGS sequence"/>
</dbReference>
<keyword evidence="12" id="KW-0282">Flagellum</keyword>
<evidence type="ECO:0000256" key="3">
    <source>
        <dbReference type="ARBA" id="ARBA00020392"/>
    </source>
</evidence>
<keyword evidence="10" id="KW-1006">Bacterial flagellum protein export</keyword>
<dbReference type="Gene3D" id="1.10.287.1700">
    <property type="match status" value="1"/>
</dbReference>
<comment type="similarity">
    <text evidence="2">Belongs to the FliJ family.</text>
</comment>
<proteinExistence type="inferred from homology"/>
<evidence type="ECO:0000256" key="5">
    <source>
        <dbReference type="ARBA" id="ARBA00022475"/>
    </source>
</evidence>
<evidence type="ECO:0000256" key="10">
    <source>
        <dbReference type="ARBA" id="ARBA00023225"/>
    </source>
</evidence>
<keyword evidence="11" id="KW-0175">Coiled coil</keyword>
<dbReference type="InterPro" id="IPR053716">
    <property type="entry name" value="Flag_assembly_chemotaxis_eff"/>
</dbReference>
<evidence type="ECO:0000256" key="6">
    <source>
        <dbReference type="ARBA" id="ARBA00022500"/>
    </source>
</evidence>
<evidence type="ECO:0000256" key="1">
    <source>
        <dbReference type="ARBA" id="ARBA00004413"/>
    </source>
</evidence>
<evidence type="ECO:0000256" key="8">
    <source>
        <dbReference type="ARBA" id="ARBA00022927"/>
    </source>
</evidence>
<accession>A0A8J6QX19</accession>
<dbReference type="AlphaFoldDB" id="A0A8J6QX19"/>
<keyword evidence="7" id="KW-1005">Bacterial flagellum biogenesis</keyword>
<dbReference type="GO" id="GO:0071973">
    <property type="term" value="P:bacterial-type flagellum-dependent cell motility"/>
    <property type="evidence" value="ECO:0007669"/>
    <property type="project" value="InterPro"/>
</dbReference>
<sequence length="146" mass="17344">MVKKFKLQSVLNYRTTLEEQAQQALALSQQQQQELMAAIARQQQELNDQDQELKQRQREGLTIAEINIYESRINHCRHRSAQLQAQFATLEKKIVKQREALLQAARDRQVMDKLKERQEAEFRREQERKERIQLDEISLRSKGTTP</sequence>
<comment type="subcellular location">
    <subcellularLocation>
        <location evidence="1">Cell membrane</location>
        <topology evidence="1">Peripheral membrane protein</topology>
        <orientation evidence="1">Cytoplasmic side</orientation>
    </subcellularLocation>
</comment>
<evidence type="ECO:0000256" key="11">
    <source>
        <dbReference type="SAM" id="Coils"/>
    </source>
</evidence>
<organism evidence="12 13">
    <name type="scientific">Pelovirga terrestris</name>
    <dbReference type="NCBI Taxonomy" id="2771352"/>
    <lineage>
        <taxon>Bacteria</taxon>
        <taxon>Pseudomonadati</taxon>
        <taxon>Thermodesulfobacteriota</taxon>
        <taxon>Desulfuromonadia</taxon>
        <taxon>Geobacterales</taxon>
        <taxon>Geobacteraceae</taxon>
        <taxon>Pelovirga</taxon>
    </lineage>
</organism>
<dbReference type="GO" id="GO:0005886">
    <property type="term" value="C:plasma membrane"/>
    <property type="evidence" value="ECO:0007669"/>
    <property type="project" value="UniProtKB-SubCell"/>
</dbReference>
<dbReference type="InterPro" id="IPR012823">
    <property type="entry name" value="Flagell_FliJ"/>
</dbReference>
<evidence type="ECO:0000256" key="4">
    <source>
        <dbReference type="ARBA" id="ARBA00022448"/>
    </source>
</evidence>
<comment type="caution">
    <text evidence="12">The sequence shown here is derived from an EMBL/GenBank/DDBJ whole genome shotgun (WGS) entry which is preliminary data.</text>
</comment>
<dbReference type="GO" id="GO:0006935">
    <property type="term" value="P:chemotaxis"/>
    <property type="evidence" value="ECO:0007669"/>
    <property type="project" value="UniProtKB-KW"/>
</dbReference>
<protein>
    <recommendedName>
        <fullName evidence="3">Flagellar FliJ protein</fullName>
    </recommendedName>
</protein>
<name>A0A8J6QX19_9BACT</name>
<evidence type="ECO:0000256" key="7">
    <source>
        <dbReference type="ARBA" id="ARBA00022795"/>
    </source>
</evidence>
<evidence type="ECO:0000313" key="12">
    <source>
        <dbReference type="EMBL" id="MBD1400428.1"/>
    </source>
</evidence>
<evidence type="ECO:0000256" key="2">
    <source>
        <dbReference type="ARBA" id="ARBA00010004"/>
    </source>
</evidence>
<keyword evidence="4" id="KW-0813">Transport</keyword>
<dbReference type="Pfam" id="PF02050">
    <property type="entry name" value="FliJ"/>
    <property type="match status" value="1"/>
</dbReference>
<keyword evidence="6" id="KW-0145">Chemotaxis</keyword>